<dbReference type="GO" id="GO:0005886">
    <property type="term" value="C:plasma membrane"/>
    <property type="evidence" value="ECO:0007669"/>
    <property type="project" value="UniProtKB-SubCell"/>
</dbReference>
<dbReference type="EMBL" id="OW240921">
    <property type="protein sequence ID" value="CAH2318264.1"/>
    <property type="molecule type" value="Genomic_DNA"/>
</dbReference>
<evidence type="ECO:0000313" key="9">
    <source>
        <dbReference type="EMBL" id="CAH2318264.1"/>
    </source>
</evidence>
<dbReference type="PANTHER" id="PTHR46160">
    <property type="entry name" value="ALPHA-TECTORIN-RELATED"/>
    <property type="match status" value="1"/>
</dbReference>
<dbReference type="InterPro" id="IPR014853">
    <property type="entry name" value="VWF/SSPO/ZAN-like_Cys-rich_dom"/>
</dbReference>
<dbReference type="Pfam" id="PF08742">
    <property type="entry name" value="C8"/>
    <property type="match status" value="6"/>
</dbReference>
<dbReference type="PROSITE" id="PS51233">
    <property type="entry name" value="VWFD"/>
    <property type="match status" value="7"/>
</dbReference>
<evidence type="ECO:0000256" key="2">
    <source>
        <dbReference type="ARBA" id="ARBA00022475"/>
    </source>
</evidence>
<feature type="domain" description="VWFD" evidence="8">
    <location>
        <begin position="441"/>
        <end position="621"/>
    </location>
</feature>
<dbReference type="Proteomes" id="UP001295444">
    <property type="component" value="Chromosome 10"/>
</dbReference>
<comment type="subcellular location">
    <subcellularLocation>
        <location evidence="1">Cell membrane</location>
    </subcellularLocation>
</comment>
<dbReference type="SMART" id="SM00216">
    <property type="entry name" value="VWD"/>
    <property type="match status" value="7"/>
</dbReference>
<dbReference type="Gene3D" id="2.10.25.10">
    <property type="entry name" value="Laminin"/>
    <property type="match status" value="6"/>
</dbReference>
<dbReference type="InterPro" id="IPR001007">
    <property type="entry name" value="VWF_dom"/>
</dbReference>
<dbReference type="InterPro" id="IPR036084">
    <property type="entry name" value="Ser_inhib-like_sf"/>
</dbReference>
<dbReference type="FunFam" id="2.10.25.10:FF:000055">
    <property type="entry name" value="alpha-tectorin isoform X1"/>
    <property type="match status" value="5"/>
</dbReference>
<feature type="domain" description="VWFD" evidence="8">
    <location>
        <begin position="1220"/>
        <end position="1400"/>
    </location>
</feature>
<reference evidence="9" key="1">
    <citation type="submission" date="2022-03" db="EMBL/GenBank/DDBJ databases">
        <authorList>
            <person name="Alioto T."/>
            <person name="Alioto T."/>
            <person name="Gomez Garrido J."/>
        </authorList>
    </citation>
    <scope>NUCLEOTIDE SEQUENCE</scope>
</reference>
<feature type="domain" description="VWFD" evidence="8">
    <location>
        <begin position="2028"/>
        <end position="2207"/>
    </location>
</feature>
<evidence type="ECO:0000256" key="1">
    <source>
        <dbReference type="ARBA" id="ARBA00004236"/>
    </source>
</evidence>
<dbReference type="InterPro" id="IPR002919">
    <property type="entry name" value="TIL_dom"/>
</dbReference>
<proteinExistence type="predicted"/>
<feature type="domain" description="VWFD" evidence="8">
    <location>
        <begin position="1637"/>
        <end position="1817"/>
    </location>
</feature>
<accession>A0AAD1T793</accession>
<dbReference type="Pfam" id="PF17517">
    <property type="entry name" value="IgGFc_binding"/>
    <property type="match status" value="1"/>
</dbReference>
<dbReference type="Pfam" id="PF01826">
    <property type="entry name" value="TIL"/>
    <property type="match status" value="6"/>
</dbReference>
<keyword evidence="6" id="KW-1015">Disulfide bond</keyword>
<dbReference type="SMART" id="SM00832">
    <property type="entry name" value="C8"/>
    <property type="match status" value="6"/>
</dbReference>
<evidence type="ECO:0000256" key="7">
    <source>
        <dbReference type="ARBA" id="ARBA00023180"/>
    </source>
</evidence>
<evidence type="ECO:0000256" key="6">
    <source>
        <dbReference type="ARBA" id="ARBA00023157"/>
    </source>
</evidence>
<evidence type="ECO:0000256" key="3">
    <source>
        <dbReference type="ARBA" id="ARBA00022729"/>
    </source>
</evidence>
<keyword evidence="5" id="KW-0472">Membrane</keyword>
<dbReference type="SUPFAM" id="SSF57567">
    <property type="entry name" value="Serine protease inhibitors"/>
    <property type="match status" value="6"/>
</dbReference>
<evidence type="ECO:0000256" key="4">
    <source>
        <dbReference type="ARBA" id="ARBA00022737"/>
    </source>
</evidence>
<keyword evidence="4" id="KW-0677">Repeat</keyword>
<dbReference type="Pfam" id="PF00094">
    <property type="entry name" value="VWD"/>
    <property type="match status" value="7"/>
</dbReference>
<dbReference type="InterPro" id="IPR001846">
    <property type="entry name" value="VWF_type-D"/>
</dbReference>
<feature type="domain" description="VWFD" evidence="8">
    <location>
        <begin position="832"/>
        <end position="1011"/>
    </location>
</feature>
<name>A0AAD1T793_PELCU</name>
<evidence type="ECO:0000259" key="8">
    <source>
        <dbReference type="PROSITE" id="PS51233"/>
    </source>
</evidence>
<gene>
    <name evidence="9" type="ORF">PECUL_23A000985</name>
</gene>
<dbReference type="Pfam" id="PF12714">
    <property type="entry name" value="TILa"/>
    <property type="match status" value="4"/>
</dbReference>
<keyword evidence="7" id="KW-0325">Glycoprotein</keyword>
<dbReference type="InterPro" id="IPR025615">
    <property type="entry name" value="TILa_dom"/>
</dbReference>
<feature type="domain" description="VWFD" evidence="8">
    <location>
        <begin position="2800"/>
        <end position="2971"/>
    </location>
</feature>
<evidence type="ECO:0000256" key="5">
    <source>
        <dbReference type="ARBA" id="ARBA00023136"/>
    </source>
</evidence>
<keyword evidence="3" id="KW-0732">Signal</keyword>
<dbReference type="InterPro" id="IPR052749">
    <property type="entry name" value="Alpha-tectorin"/>
</dbReference>
<sequence>MGIISAGPLGREFVTVFMQNYQRGSSNSNLQVFVSAFNPYTTVTVSINDGTFKRVFTVGERLTMSTQVPSTVELQGIKKSSRVLIITSDKDISVLSKNYKPESADISILLPVQDLGKEYYILTPSYEGSKLFTVISGPEPASVDIYFTSAMTIDDVVIEPGEKFSFILQPYNAYQFTSENNLSGTRVVSQQPVAVLSGLTCNVKNIKCNHVYEQLYPVPMWGFNYIVPPIDSQTTPDVVYVLAFQATTITYQSGSVISTKTLIEGEVSELSLEVQTALSISATSGIQVLHYCTGGQDKSGIPYSPFLITVPPIRSFCSSFYVFGEEEFDNYGSIVAITSHYPKITFNKKLFKGLVWKSIPGTDYSWTSQKLAIGLSFQVVENPLSSFLMLSYGIAKKNSYGSEATCISRTTATSCSSVRCRVKEKCQMLNGKPACVPASQSYCWAQGDPHYRTFDGYFYDFQGTCTYTVAKTCGSDSGLTAFNIETSNENRGNSRVSYVSNVTVQVYSFTISLFRFEHGFVRVNDQRQGLPFILNNGKVRIYHSGSSVVVWTDFSLKVQYDWNAMLTVYLSSSYYENVCGLCGNYNGNPADDLAMPTGILASTLVNFGRSWKVEDSNRVCWDDCNGECMTCSRKAQQTYESQEACGVISKAKDGPFSACHSIIDPKVYVENCVYDLCMNDGSQHILCQSIKAYADACQRNTILIGEWRPFAECTIKCPENSEYKLCGNACPKTCNDNATPTKCPDPCVETCECTNGYVLDEGKCIPKFTCGCVFEGRHYLINEKFWGDEKCEKWCACSSTTRKVDCKSTQCKTSEMCGVVNGIRNCYSLTYGSCSVFGDSHYITFDGVTYDFQGTCLYQFVGVCKKSEDLVDFNVNVQINNKRGTVASYISAIQVKVFGFLIVISRQYKQQILLNGILTSLPYIFDKGNMSIYSHGFNAVIQTNFGLRVVFSWRSRVAVTIPSKYSGAVCGLCGNFNGDKANEFVTNNNQVAPNPTLFGKSWNVLYTEGCSEEDKGNCPRIDEFETRYRSSKEGCRILLDRGGPFQECQDTINPEDFFQDCVLDACFYNGLKEVICRVIASYAAACQEAGLTIHSWRSDTFCSPECSKNSHYEVCVSACSPMCPNLSPPPLCDSVCSEGCACKDGYVLSGGDCVPISQCGCNYMDKYFRLGEVFFPGGLCNQQCTCTSSGVVDCKAFSCGANEECKVVDGVQKCQPIDYAQCSAVGDSHYVSFDGLYFDFQSTCTYTLAKTVTNNAKLVPFAINVKNEKWSAGRVSVTAMVSIEVYGYKLVLQYNTPGKILVNGIVNNLPLSLEGEMIQVYQHGLSVDISTDIGVKVSYDLIYHVIVTVPGNYKDQLGGLCGNYNGERNDEFQKPDKTLASDAISFGSSWIVQIPNVNCDHGCGGSENPCPTCSNNKRAILETDNYCGFLKKGRGPLSACYGTISNDYYFRSCISELCANPGDINILCQNIQSYVAACQAAGATILPWRTETFCPLTCSPNSQYNICVDACSSFCAGLMDQTQCPASCAEGCQCNDKFFFDGHGCVPMDKCGCFENGKYYQLLETILSNDCTTVCTCSSSENLSCMETNCTIDEECQIVDGIVGCTNKDPCKSLKCRTKETCQIQDGKPVCVPDYTGTCWAWGDPHYHTFDGYIYDFQGTCTYILSKYTGNYPTLVPFTIEMTNENRGSQATSSVRTVSIYTYGYKLSIAKGEFGTVRINDIITNLPVMLLDGKISISISGLNAVVSTDFSLQVSYEYDGRVVVTLPSSYYGATGGLCGNFNQNSGDELIGIDNIPVTSIIDWAKSWKVNDRDPFCLDVCPGNCSTCNESEKNLYESNQFCGLISGTEDGPFRECHAKVNPDEFFNNCIHDVCTHGGAKQFLCQALSAYTDVCQRQGAKIYDWRTPSECSLSCPLNSHYELCGNACPASCFYQTAPARCTNYCVETCQCDDGFVLSADKCVPVGKCGCSYNGAYYRSSQQFWSDQKCSMLCKCDPNVGFVICARSRCKADEECKVLHGIRKCQPNSFSTCSSTGDRHYTTFDSMRFDFMGTCMYQLVGVTSSDSSLIPFVVIERKKSRGNRVISYTKVITLHVYGVIITLSMDFPYHILIDGVLTAIPFYYQTNKVAAYMSGSQCVIKTDFDVTVTYDWNSYVSVTVPSSYSNAAVGLCGNFNQNPSDDFTMKNGTVTTNVVELSNSWKVGRVSGCTSECTQNCPQCSESQKENYRTEKYCGIITNTMGPLSDCFSVIDPKPYFDDCVFDTCIYMGHPSSYCAAITLYVSFCQAAGGKVQEWRSSTFCPPSCPRNSHYELCGNGCPATCYALSAPVSCTFQCKEGCYCNNGFILSGQTCVSIVECGCIYQEKYYQQNKVFYPDDKCNRICTCRKNGIVKCEEVQCKDNTECSVVKGVRGCYGVGRGTCVTYGSSHYVSFDGLAFDFQGTCAYTLLKTMLSAFPMPVFSVTVENERSEQVTVTRMLVISVYGYSVTIDREITWKVKVDGVLHNLPLTLLDGGISVNQEGKNVILQTDFGLQVLYDTASFVSLSLPSSYFANLEGLCGNFNGLQQDDFRLPDNTVTDNVDIFGESWKVNISDANCYNGCGYQCPTCQKSKMKPYMGTTSCGIITNLDGPFKACHNVIKPENYFSACTSDLCISKGKTNILCTSLQAYTAACQAAGAAVLSWRKPTFCTLSCPTNSHYEICSMSCAKTCFDIAALTTCTDQCFEGCECNEGFLFDGDQCVPLDKCGCVFEGKYLMDGESSVSADCKLQCKCQATLVTCSELACGIKERCEIRNGVRNCYSIKSYCSVTFKKFVTFDGLSGKALPNGCYDLVSRCDNDTDAWFRVIVHIESCDTKMSSVSRIHIFLHRDMVTITKDMEVWVNGHYPFSAVKVSGLSVILEGDYIAVDIGEDLHMDFSVSGEIRVNADSGLTGAVCGICGDNNGERADDLLDPLGDKKSSILQMITSWTAHDFCNC</sequence>
<dbReference type="SMART" id="SM00215">
    <property type="entry name" value="VWC_out"/>
    <property type="match status" value="5"/>
</dbReference>
<keyword evidence="2" id="KW-1003">Cell membrane</keyword>
<dbReference type="InterPro" id="IPR035234">
    <property type="entry name" value="IgGFc-bd_N"/>
</dbReference>
<dbReference type="CDD" id="cd19941">
    <property type="entry name" value="TIL"/>
    <property type="match status" value="6"/>
</dbReference>
<dbReference type="PANTHER" id="PTHR46160:SF9">
    <property type="entry name" value="PROTEIN PRY2-RELATED"/>
    <property type="match status" value="1"/>
</dbReference>
<organism evidence="9 10">
    <name type="scientific">Pelobates cultripes</name>
    <name type="common">Western spadefoot toad</name>
    <dbReference type="NCBI Taxonomy" id="61616"/>
    <lineage>
        <taxon>Eukaryota</taxon>
        <taxon>Metazoa</taxon>
        <taxon>Chordata</taxon>
        <taxon>Craniata</taxon>
        <taxon>Vertebrata</taxon>
        <taxon>Euteleostomi</taxon>
        <taxon>Amphibia</taxon>
        <taxon>Batrachia</taxon>
        <taxon>Anura</taxon>
        <taxon>Pelobatoidea</taxon>
        <taxon>Pelobatidae</taxon>
        <taxon>Pelobates</taxon>
    </lineage>
</organism>
<feature type="domain" description="VWFD" evidence="8">
    <location>
        <begin position="2416"/>
        <end position="2594"/>
    </location>
</feature>
<keyword evidence="10" id="KW-1185">Reference proteome</keyword>
<evidence type="ECO:0000313" key="10">
    <source>
        <dbReference type="Proteomes" id="UP001295444"/>
    </source>
</evidence>
<protein>
    <submittedName>
        <fullName evidence="9">C-binding -like</fullName>
    </submittedName>
</protein>